<feature type="domain" description="SLH" evidence="3">
    <location>
        <begin position="434"/>
        <end position="492"/>
    </location>
</feature>
<dbReference type="InterPro" id="IPR051465">
    <property type="entry name" value="Cell_Envelope_Struct_Comp"/>
</dbReference>
<dbReference type="PANTHER" id="PTHR43308">
    <property type="entry name" value="OUTER MEMBRANE PROTEIN ALPHA-RELATED"/>
    <property type="match status" value="1"/>
</dbReference>
<feature type="domain" description="SLH" evidence="3">
    <location>
        <begin position="494"/>
        <end position="550"/>
    </location>
</feature>
<keyword evidence="5" id="KW-1185">Reference proteome</keyword>
<name>A0ABS3WD28_9BACL</name>
<dbReference type="InterPro" id="IPR001119">
    <property type="entry name" value="SLH_dom"/>
</dbReference>
<comment type="caution">
    <text evidence="4">The sequence shown here is derived from an EMBL/GenBank/DDBJ whole genome shotgun (WGS) entry which is preliminary data.</text>
</comment>
<dbReference type="CDD" id="cd08547">
    <property type="entry name" value="Type_II_cohesin"/>
    <property type="match status" value="1"/>
</dbReference>
<evidence type="ECO:0000256" key="2">
    <source>
        <dbReference type="SAM" id="SignalP"/>
    </source>
</evidence>
<protein>
    <submittedName>
        <fullName evidence="4">S-layer homology domain-containing protein</fullName>
    </submittedName>
</protein>
<dbReference type="Proteomes" id="UP000670947">
    <property type="component" value="Unassembled WGS sequence"/>
</dbReference>
<dbReference type="RefSeq" id="WP_208848981.1">
    <property type="nucleotide sequence ID" value="NZ_JAGGDJ010000015.1"/>
</dbReference>
<evidence type="ECO:0000313" key="5">
    <source>
        <dbReference type="Proteomes" id="UP000670947"/>
    </source>
</evidence>
<reference evidence="4 5" key="1">
    <citation type="submission" date="2021-03" db="EMBL/GenBank/DDBJ databases">
        <title>Paenibacillus artemisicola MWE-103 whole genome sequence.</title>
        <authorList>
            <person name="Ham Y.J."/>
        </authorList>
    </citation>
    <scope>NUCLEOTIDE SEQUENCE [LARGE SCALE GENOMIC DNA]</scope>
    <source>
        <strain evidence="4 5">MWE-103</strain>
    </source>
</reference>
<dbReference type="SUPFAM" id="SSF49384">
    <property type="entry name" value="Carbohydrate-binding domain"/>
    <property type="match status" value="1"/>
</dbReference>
<sequence length="550" mass="55240">MARKSITWLSTICLAFALLLPQAAMAAAEPPSLSVTADKSAVDSGDDVTITVTGNDLQDVYAFELHVYYNPELLTFKTGSEQTAAVGFGTPAKVVRDGPGEAHLVFAHTKSGDSPGDGGSLELAAFTFTAAANGTAAIDVRDVKLVDSALTASGIAGPAGTSVRIGPSGGGGTGGGGTGGGSPGTPAVTDGVLAVTADQLKDNADGLVSIALPATATVVKLPGDADKLLGQASLRVVAADKAALDIPAAVLTQLKAGLTASQLQGGSIALTLKPAASDPAKLGKDARAAGPAYELKLQWIAADGSAIYDLREFAAPVTLRLPVAPSADPQLTSVFYLPDGAAPEFVGGTYTDGFYAAQVTHFSAYALLAVDKTFADVPASHWASGVIKALYAKGIVTGTSDTIFEPGRSVTRAEFTALLARALGLRAEGAPSFADVPAGAWYAGDVAAAVKAGIANGVSAASFAPNAAITRQEMATLAMRGYEARSGKPAASPAAPFKDEASIAAWARGYVDEAAALGIVKGRAAGEFAPLGASTRAEAAQVIYGVLHTP</sequence>
<accession>A0ABS3WD28</accession>
<feature type="signal peptide" evidence="2">
    <location>
        <begin position="1"/>
        <end position="26"/>
    </location>
</feature>
<evidence type="ECO:0000259" key="3">
    <source>
        <dbReference type="PROSITE" id="PS51272"/>
    </source>
</evidence>
<dbReference type="InterPro" id="IPR008965">
    <property type="entry name" value="CBM2/CBM3_carb-bd_dom_sf"/>
</dbReference>
<dbReference type="Gene3D" id="2.60.40.680">
    <property type="match status" value="1"/>
</dbReference>
<evidence type="ECO:0000313" key="4">
    <source>
        <dbReference type="EMBL" id="MBO7746189.1"/>
    </source>
</evidence>
<feature type="region of interest" description="Disordered" evidence="1">
    <location>
        <begin position="161"/>
        <end position="186"/>
    </location>
</feature>
<feature type="domain" description="SLH" evidence="3">
    <location>
        <begin position="370"/>
        <end position="433"/>
    </location>
</feature>
<proteinExistence type="predicted"/>
<feature type="chain" id="PRO_5045874917" evidence="2">
    <location>
        <begin position="27"/>
        <end position="550"/>
    </location>
</feature>
<dbReference type="InterPro" id="IPR002102">
    <property type="entry name" value="Cohesin_dom"/>
</dbReference>
<organism evidence="4 5">
    <name type="scientific">Paenibacillus artemisiicola</name>
    <dbReference type="NCBI Taxonomy" id="1172618"/>
    <lineage>
        <taxon>Bacteria</taxon>
        <taxon>Bacillati</taxon>
        <taxon>Bacillota</taxon>
        <taxon>Bacilli</taxon>
        <taxon>Bacillales</taxon>
        <taxon>Paenibacillaceae</taxon>
        <taxon>Paenibacillus</taxon>
    </lineage>
</organism>
<keyword evidence="2" id="KW-0732">Signal</keyword>
<dbReference type="PROSITE" id="PS51272">
    <property type="entry name" value="SLH"/>
    <property type="match status" value="3"/>
</dbReference>
<dbReference type="Pfam" id="PF00395">
    <property type="entry name" value="SLH"/>
    <property type="match status" value="3"/>
</dbReference>
<dbReference type="PANTHER" id="PTHR43308:SF5">
    <property type="entry name" value="S-LAYER PROTEIN _ PEPTIDOGLYCAN ENDO-BETA-N-ACETYLGLUCOSAMINIDASE"/>
    <property type="match status" value="1"/>
</dbReference>
<evidence type="ECO:0000256" key="1">
    <source>
        <dbReference type="SAM" id="MobiDB-lite"/>
    </source>
</evidence>
<gene>
    <name evidence="4" type="ORF">I8J29_18420</name>
</gene>
<dbReference type="EMBL" id="JAGGDJ010000015">
    <property type="protein sequence ID" value="MBO7746189.1"/>
    <property type="molecule type" value="Genomic_DNA"/>
</dbReference>
<feature type="compositionally biased region" description="Gly residues" evidence="1">
    <location>
        <begin position="167"/>
        <end position="183"/>
    </location>
</feature>
<dbReference type="Pfam" id="PF00963">
    <property type="entry name" value="Cohesin"/>
    <property type="match status" value="1"/>
</dbReference>